<proteinExistence type="predicted"/>
<gene>
    <name evidence="10" type="ORF">MBBTH_00530</name>
</gene>
<evidence type="ECO:0000256" key="2">
    <source>
        <dbReference type="ARBA" id="ARBA00004442"/>
    </source>
</evidence>
<evidence type="ECO:0000259" key="8">
    <source>
        <dbReference type="Pfam" id="PF13229"/>
    </source>
</evidence>
<evidence type="ECO:0000256" key="7">
    <source>
        <dbReference type="ARBA" id="ARBA00023237"/>
    </source>
</evidence>
<name>A0A315YCI8_9EURY</name>
<dbReference type="AlphaFoldDB" id="A0A315YCI8"/>
<evidence type="ECO:0000256" key="5">
    <source>
        <dbReference type="ARBA" id="ARBA00022729"/>
    </source>
</evidence>
<dbReference type="EMBL" id="MZGS01000006">
    <property type="protein sequence ID" value="PWB88322.1"/>
    <property type="molecule type" value="Genomic_DNA"/>
</dbReference>
<keyword evidence="11" id="KW-1185">Reference proteome</keyword>
<accession>A0A315YCI8</accession>
<keyword evidence="7" id="KW-0998">Cell outer membrane</keyword>
<dbReference type="RefSeq" id="WP_116591050.1">
    <property type="nucleotide sequence ID" value="NZ_MZGS01000006.1"/>
</dbReference>
<dbReference type="InterPro" id="IPR003368">
    <property type="entry name" value="POMP_repeat"/>
</dbReference>
<evidence type="ECO:0000256" key="1">
    <source>
        <dbReference type="ARBA" id="ARBA00004196"/>
    </source>
</evidence>
<feature type="domain" description="Right handed beta helix" evidence="8">
    <location>
        <begin position="229"/>
        <end position="363"/>
    </location>
</feature>
<dbReference type="InterPro" id="IPR039448">
    <property type="entry name" value="Beta_helix"/>
</dbReference>
<dbReference type="Proteomes" id="UP000251717">
    <property type="component" value="Unassembled WGS sequence"/>
</dbReference>
<dbReference type="InterPro" id="IPR041033">
    <property type="entry name" value="SpaA_PFL_dom_1"/>
</dbReference>
<dbReference type="PANTHER" id="PTHR11319">
    <property type="entry name" value="G PROTEIN-COUPLED RECEPTOR-RELATED"/>
    <property type="match status" value="1"/>
</dbReference>
<evidence type="ECO:0000259" key="9">
    <source>
        <dbReference type="Pfam" id="PF17802"/>
    </source>
</evidence>
<reference evidence="10 11" key="1">
    <citation type="submission" date="2017-03" db="EMBL/GenBank/DDBJ databases">
        <title>Genome sequence of Methanobrevibacter thaueri.</title>
        <authorList>
            <person name="Poehlein A."/>
            <person name="Seedorf H."/>
            <person name="Daniel R."/>
        </authorList>
    </citation>
    <scope>NUCLEOTIDE SEQUENCE [LARGE SCALE GENOMIC DNA]</scope>
    <source>
        <strain evidence="10 11">DSM 11995</strain>
    </source>
</reference>
<feature type="domain" description="SpaA-like prealbumin fold" evidence="9">
    <location>
        <begin position="555"/>
        <end position="637"/>
    </location>
</feature>
<dbReference type="Pfam" id="PF02415">
    <property type="entry name" value="Chlam_PMP"/>
    <property type="match status" value="1"/>
</dbReference>
<dbReference type="OrthoDB" id="78499at2157"/>
<evidence type="ECO:0000256" key="4">
    <source>
        <dbReference type="ARBA" id="ARBA00022525"/>
    </source>
</evidence>
<evidence type="ECO:0000313" key="10">
    <source>
        <dbReference type="EMBL" id="PWB88322.1"/>
    </source>
</evidence>
<keyword evidence="6" id="KW-0472">Membrane</keyword>
<dbReference type="PANTHER" id="PTHR11319:SF35">
    <property type="entry name" value="OUTER MEMBRANE PROTEIN PMPC-RELATED"/>
    <property type="match status" value="1"/>
</dbReference>
<dbReference type="GO" id="GO:0005576">
    <property type="term" value="C:extracellular region"/>
    <property type="evidence" value="ECO:0007669"/>
    <property type="project" value="UniProtKB-SubCell"/>
</dbReference>
<keyword evidence="4" id="KW-0964">Secreted</keyword>
<protein>
    <submittedName>
        <fullName evidence="10">Polymorphic membrane protein</fullName>
    </submittedName>
</protein>
<keyword evidence="5" id="KW-0732">Signal</keyword>
<dbReference type="InterPro" id="IPR011050">
    <property type="entry name" value="Pectin_lyase_fold/virulence"/>
</dbReference>
<comment type="caution">
    <text evidence="10">The sequence shown here is derived from an EMBL/GenBank/DDBJ whole genome shotgun (WGS) entry which is preliminary data.</text>
</comment>
<evidence type="ECO:0000256" key="6">
    <source>
        <dbReference type="ARBA" id="ARBA00023136"/>
    </source>
</evidence>
<dbReference type="InterPro" id="IPR012334">
    <property type="entry name" value="Pectin_lyas_fold"/>
</dbReference>
<organism evidence="10 11">
    <name type="scientific">Methanobrevibacter thaueri</name>
    <dbReference type="NCBI Taxonomy" id="190975"/>
    <lineage>
        <taxon>Archaea</taxon>
        <taxon>Methanobacteriati</taxon>
        <taxon>Methanobacteriota</taxon>
        <taxon>Methanomada group</taxon>
        <taxon>Methanobacteria</taxon>
        <taxon>Methanobacteriales</taxon>
        <taxon>Methanobacteriaceae</taxon>
        <taxon>Methanobrevibacter</taxon>
    </lineage>
</organism>
<dbReference type="Pfam" id="PF13229">
    <property type="entry name" value="Beta_helix"/>
    <property type="match status" value="1"/>
</dbReference>
<dbReference type="NCBIfam" id="TIGR01376">
    <property type="entry name" value="POMP_repeat"/>
    <property type="match status" value="2"/>
</dbReference>
<evidence type="ECO:0000256" key="3">
    <source>
        <dbReference type="ARBA" id="ARBA00004613"/>
    </source>
</evidence>
<dbReference type="SUPFAM" id="SSF51126">
    <property type="entry name" value="Pectin lyase-like"/>
    <property type="match status" value="2"/>
</dbReference>
<dbReference type="SMART" id="SM00710">
    <property type="entry name" value="PbH1"/>
    <property type="match status" value="8"/>
</dbReference>
<dbReference type="Gene3D" id="2.160.20.10">
    <property type="entry name" value="Single-stranded right-handed beta-helix, Pectin lyase-like"/>
    <property type="match status" value="1"/>
</dbReference>
<evidence type="ECO:0000313" key="11">
    <source>
        <dbReference type="Proteomes" id="UP000251717"/>
    </source>
</evidence>
<comment type="subcellular location">
    <subcellularLocation>
        <location evidence="1">Cell envelope</location>
    </subcellularLocation>
    <subcellularLocation>
        <location evidence="2">Cell outer membrane</location>
    </subcellularLocation>
    <subcellularLocation>
        <location evidence="3">Secreted</location>
    </subcellularLocation>
</comment>
<dbReference type="Pfam" id="PF17802">
    <property type="entry name" value="SpaA"/>
    <property type="match status" value="1"/>
</dbReference>
<dbReference type="InterPro" id="IPR006626">
    <property type="entry name" value="PbH1"/>
</dbReference>
<sequence>MGIIKKTLILTVFLILMLSSLNVIYAENAASANSDLQNSTAKTYTDLSAKINENPYSDSIDLTESYRFDDDKDFNLSDGVVISKNITITGYNNASIDGNNKARGLFIDYNCTVTLKNLIFKNGFSESDGGAIILNANSTLTLLNCTFLNNNVYNSNGGAIAVYKNTTLNVYKSTFTNNTAIRASDLEWKQFKQGMGSSIASSTGAYVNLQDTRFIDNHGYLTTILVVSYDDIDYRVSTLIVNNCLFENNTSNSSGVIYLDELGQGEIRNSIFRNNYVSTSGGTIVLDACHSAVVDRCSFESNHAVKGGAIQIKVFEYDYRSNVTIINCNFTNNRASEHGGAVYSKYGLTKIYNCIFENNYCDKGGAIYAKFATLTISDSEFNRNSALYGGALFLRTDNNYIDDTIFKNNRASVKGGAVYTKMEGISSNNCQYIGNHAHKGNDVYGVFYAQITQTSSIFSDVQLKIRITSPWKLSIPQKIKLTFKGSKNYKTGWIYTASNGYLYYNLPLDLDVGKYSLTISMESGICNANPTINVVKAPAKLAIKKCTTRYKSDKSFKFYVKNAKTGKAIRNAKLNLKVYTGKHYNVYNVKSDSNGLVKFDTSKLSIGKHIVEVTSQNKNIKLSKTKSSIKIKKAKAKIIAPKVVKRHSKLKVTVKNKASGKAISKTKFKVKISHGKTLNVKTNSKGIFKISAKNLTKNSYKCTIYLENKNYNIKNKFSFKVK</sequence>